<dbReference type="PANTHER" id="PTHR43132">
    <property type="entry name" value="ARSENICAL RESISTANCE OPERON REPRESSOR ARSR-RELATED"/>
    <property type="match status" value="1"/>
</dbReference>
<dbReference type="Proteomes" id="UP001589608">
    <property type="component" value="Unassembled WGS sequence"/>
</dbReference>
<dbReference type="SMART" id="SM00418">
    <property type="entry name" value="HTH_ARSR"/>
    <property type="match status" value="1"/>
</dbReference>
<dbReference type="EMBL" id="JBHMCA010000084">
    <property type="protein sequence ID" value="MFB9451119.1"/>
    <property type="molecule type" value="Genomic_DNA"/>
</dbReference>
<keyword evidence="3" id="KW-0804">Transcription</keyword>
<keyword evidence="2" id="KW-0238">DNA-binding</keyword>
<dbReference type="PANTHER" id="PTHR43132:SF6">
    <property type="entry name" value="HTH-TYPE TRANSCRIPTIONAL REPRESSOR CZRA"/>
    <property type="match status" value="1"/>
</dbReference>
<protein>
    <submittedName>
        <fullName evidence="5">Winged helix-turn-helix domain-containing protein</fullName>
    </submittedName>
</protein>
<proteinExistence type="predicted"/>
<evidence type="ECO:0000256" key="3">
    <source>
        <dbReference type="ARBA" id="ARBA00023163"/>
    </source>
</evidence>
<evidence type="ECO:0000256" key="1">
    <source>
        <dbReference type="ARBA" id="ARBA00023015"/>
    </source>
</evidence>
<dbReference type="SUPFAM" id="SSF46785">
    <property type="entry name" value="Winged helix' DNA-binding domain"/>
    <property type="match status" value="1"/>
</dbReference>
<dbReference type="CDD" id="cd00090">
    <property type="entry name" value="HTH_ARSR"/>
    <property type="match status" value="1"/>
</dbReference>
<dbReference type="InterPro" id="IPR036390">
    <property type="entry name" value="WH_DNA-bd_sf"/>
</dbReference>
<dbReference type="Pfam" id="PF01022">
    <property type="entry name" value="HTH_5"/>
    <property type="match status" value="1"/>
</dbReference>
<feature type="domain" description="HTH arsR-type" evidence="4">
    <location>
        <begin position="268"/>
        <end position="342"/>
    </location>
</feature>
<evidence type="ECO:0000259" key="4">
    <source>
        <dbReference type="SMART" id="SM00418"/>
    </source>
</evidence>
<dbReference type="InterPro" id="IPR036388">
    <property type="entry name" value="WH-like_DNA-bd_sf"/>
</dbReference>
<organism evidence="5 6">
    <name type="scientific">Dactylosporangium vinaceum</name>
    <dbReference type="NCBI Taxonomy" id="53362"/>
    <lineage>
        <taxon>Bacteria</taxon>
        <taxon>Bacillati</taxon>
        <taxon>Actinomycetota</taxon>
        <taxon>Actinomycetes</taxon>
        <taxon>Micromonosporales</taxon>
        <taxon>Micromonosporaceae</taxon>
        <taxon>Dactylosporangium</taxon>
    </lineage>
</organism>
<comment type="caution">
    <text evidence="5">The sequence shown here is derived from an EMBL/GenBank/DDBJ whole genome shotgun (WGS) entry which is preliminary data.</text>
</comment>
<evidence type="ECO:0000313" key="5">
    <source>
        <dbReference type="EMBL" id="MFB9451119.1"/>
    </source>
</evidence>
<dbReference type="InterPro" id="IPR011991">
    <property type="entry name" value="ArsR-like_HTH"/>
</dbReference>
<accession>A0ABV5MQH7</accession>
<sequence>MLRLEVAAEDLLRTRFAVSPLFELGGLLRRLNGLAPLGPFARLRPVYARLLAETELDAVVALHTVWYGADFIGPPPAGMQQTIAADLATVRATPLPVARREIERALAQGPRVGADAREVLRSDAVVDRLATALEIAWRELLAPEWPQLRAICESDVVYRAGRLGEGGWAAAFSGLHRRVRWRDGAVEVADRPDPADAARVRWPDDGGGPARDGVRVVPSDGEGLLLMPSALIWPGIGAYTEEPWRRALVYPARGVGALWEKEAGGGGALGELVGQSRARVLLALEEPGSTTQLAGRLGLAVGAVGDHLAVLRRCGLVDSARAGRSVLYRRTALGDALAAQGAA</sequence>
<keyword evidence="1" id="KW-0805">Transcription regulation</keyword>
<evidence type="ECO:0000256" key="2">
    <source>
        <dbReference type="ARBA" id="ARBA00023125"/>
    </source>
</evidence>
<dbReference type="Gene3D" id="1.10.10.10">
    <property type="entry name" value="Winged helix-like DNA-binding domain superfamily/Winged helix DNA-binding domain"/>
    <property type="match status" value="1"/>
</dbReference>
<evidence type="ECO:0000313" key="6">
    <source>
        <dbReference type="Proteomes" id="UP001589608"/>
    </source>
</evidence>
<gene>
    <name evidence="5" type="ORF">ACFFTR_49330</name>
</gene>
<keyword evidence="6" id="KW-1185">Reference proteome</keyword>
<dbReference type="InterPro" id="IPR051011">
    <property type="entry name" value="Metal_resp_trans_reg"/>
</dbReference>
<dbReference type="RefSeq" id="WP_223099888.1">
    <property type="nucleotide sequence ID" value="NZ_CP061913.1"/>
</dbReference>
<name>A0ABV5MQH7_9ACTN</name>
<dbReference type="InterPro" id="IPR001845">
    <property type="entry name" value="HTH_ArsR_DNA-bd_dom"/>
</dbReference>
<reference evidence="5 6" key="1">
    <citation type="submission" date="2024-09" db="EMBL/GenBank/DDBJ databases">
        <authorList>
            <person name="Sun Q."/>
            <person name="Mori K."/>
        </authorList>
    </citation>
    <scope>NUCLEOTIDE SEQUENCE [LARGE SCALE GENOMIC DNA]</scope>
    <source>
        <strain evidence="5 6">JCM 3307</strain>
    </source>
</reference>